<evidence type="ECO:0000313" key="6">
    <source>
        <dbReference type="RefSeq" id="XP_048133503.1"/>
    </source>
</evidence>
<dbReference type="InterPro" id="IPR000157">
    <property type="entry name" value="TIR_dom"/>
</dbReference>
<keyword evidence="1" id="KW-0433">Leucine-rich repeat</keyword>
<evidence type="ECO:0000256" key="3">
    <source>
        <dbReference type="ARBA" id="ARBA00022821"/>
    </source>
</evidence>
<keyword evidence="3" id="KW-0611">Plant defense</keyword>
<dbReference type="PANTHER" id="PTHR11017">
    <property type="entry name" value="LEUCINE-RICH REPEAT-CONTAINING PROTEIN"/>
    <property type="match status" value="1"/>
</dbReference>
<dbReference type="Gene3D" id="3.80.10.10">
    <property type="entry name" value="Ribonuclease Inhibitor"/>
    <property type="match status" value="1"/>
</dbReference>
<sequence length="763" mass="87071">MASHHVFLSFRGEDVRNNFLSHLYDALNRKGIFTYVDSEELRKGEQIAPALMKAIEESQIAIIIFSEGYAFSRWCLEEVAKIMNCKEERDLKVFPIFYKVEPKEVRTPRDKYKKAMLEHESKIGKDSEEVKRWKKALLDAASLSGWHLKDGNESEFIQRIVMEISTHVNRAPLHVAKYPVRIDSQVVKLESMLNLQSDDDVLMVGLWGKGGIGKTTLAKAVYNSIFKQFESSCFLPNVREASKNCKDLVTLQENLLFEVLALEERLVVSSVDRGINQIQERFCRKKVLLIFDDVDDLRYNGSGIIVTTRDKHLLTGHGIDLDHVYEVKELDKDVAHELLSKHAFPTHQKFEIRTDLVDGVLNHAKGLPLALEVLGSFLRGRREDEWESALDKVSMSPKKDINDVLKISYDGLETNEKEIFLHIACFFKGRETKYVENVLESCDFKVVIGLSILTERSLIRIQSKNIEMHDLIQLMGMDIVNQESDDPGRCSRLWLCDDVVEVVSSDMDFQFLKHVNFSHCESLVCLPDFWCTPNLEELNISDCKDLVEAHPSIADHDKLQKWSCCGSLLPGGEMPQWILPHEERSVSFMASKDIYDKILGMVLCFVFRPDEQGTKPEFRISAHVNGEMRKADGVVCSHSLDSEHVLLLYFRPTKLWEEVDFCEIDGNYAEFGVTISGGNMTKLGSRIICKHLGDDAELRDNQLIDLALFYEVDCESTDSDLRDCEMAAEKHSQMISKRSPLEACELGLRGLLIEAIPRSVKFS</sequence>
<evidence type="ECO:0000256" key="1">
    <source>
        <dbReference type="ARBA" id="ARBA00022614"/>
    </source>
</evidence>
<reference evidence="6" key="2">
    <citation type="submission" date="2025-08" db="UniProtKB">
        <authorList>
            <consortium name="RefSeq"/>
        </authorList>
    </citation>
    <scope>IDENTIFICATION</scope>
    <source>
        <tissue evidence="6">Leaf</tissue>
    </source>
</reference>
<dbReference type="SMART" id="SM00255">
    <property type="entry name" value="TIR"/>
    <property type="match status" value="1"/>
</dbReference>
<feature type="domain" description="TIR" evidence="4">
    <location>
        <begin position="2"/>
        <end position="168"/>
    </location>
</feature>
<dbReference type="Pfam" id="PF23282">
    <property type="entry name" value="WHD_ROQ1"/>
    <property type="match status" value="1"/>
</dbReference>
<dbReference type="InterPro" id="IPR044974">
    <property type="entry name" value="Disease_R_plants"/>
</dbReference>
<name>A0ABM3HA91_9MYRT</name>
<dbReference type="InterPro" id="IPR002182">
    <property type="entry name" value="NB-ARC"/>
</dbReference>
<dbReference type="InterPro" id="IPR035897">
    <property type="entry name" value="Toll_tir_struct_dom_sf"/>
</dbReference>
<dbReference type="InterPro" id="IPR042197">
    <property type="entry name" value="Apaf_helical"/>
</dbReference>
<dbReference type="InterPro" id="IPR058192">
    <property type="entry name" value="WHD_ROQ1-like"/>
</dbReference>
<keyword evidence="5" id="KW-1185">Reference proteome</keyword>
<dbReference type="Pfam" id="PF00931">
    <property type="entry name" value="NB-ARC"/>
    <property type="match status" value="1"/>
</dbReference>
<dbReference type="SUPFAM" id="SSF46785">
    <property type="entry name" value="Winged helix' DNA-binding domain"/>
    <property type="match status" value="1"/>
</dbReference>
<dbReference type="RefSeq" id="XP_048133503.1">
    <property type="nucleotide sequence ID" value="XM_048277546.1"/>
</dbReference>
<dbReference type="PRINTS" id="PR00364">
    <property type="entry name" value="DISEASERSIST"/>
</dbReference>
<dbReference type="Gene3D" id="3.40.50.300">
    <property type="entry name" value="P-loop containing nucleotide triphosphate hydrolases"/>
    <property type="match status" value="1"/>
</dbReference>
<dbReference type="GeneID" id="125314682"/>
<dbReference type="Pfam" id="PF01582">
    <property type="entry name" value="TIR"/>
    <property type="match status" value="1"/>
</dbReference>
<dbReference type="Gene3D" id="1.10.8.430">
    <property type="entry name" value="Helical domain of apoptotic protease-activating factors"/>
    <property type="match status" value="1"/>
</dbReference>
<organism evidence="5 6">
    <name type="scientific">Rhodamnia argentea</name>
    <dbReference type="NCBI Taxonomy" id="178133"/>
    <lineage>
        <taxon>Eukaryota</taxon>
        <taxon>Viridiplantae</taxon>
        <taxon>Streptophyta</taxon>
        <taxon>Embryophyta</taxon>
        <taxon>Tracheophyta</taxon>
        <taxon>Spermatophyta</taxon>
        <taxon>Magnoliopsida</taxon>
        <taxon>eudicotyledons</taxon>
        <taxon>Gunneridae</taxon>
        <taxon>Pentapetalae</taxon>
        <taxon>rosids</taxon>
        <taxon>malvids</taxon>
        <taxon>Myrtales</taxon>
        <taxon>Myrtaceae</taxon>
        <taxon>Myrtoideae</taxon>
        <taxon>Myrteae</taxon>
        <taxon>Australasian group</taxon>
        <taxon>Rhodamnia</taxon>
    </lineage>
</organism>
<dbReference type="Proteomes" id="UP000827889">
    <property type="component" value="Chromosome 1"/>
</dbReference>
<evidence type="ECO:0000259" key="4">
    <source>
        <dbReference type="PROSITE" id="PS50104"/>
    </source>
</evidence>
<reference evidence="5" key="1">
    <citation type="submission" date="2025-05" db="UniProtKB">
        <authorList>
            <consortium name="RefSeq"/>
        </authorList>
    </citation>
    <scope>NUCLEOTIDE SEQUENCE [LARGE SCALE GENOMIC DNA]</scope>
</reference>
<gene>
    <name evidence="6" type="primary">LOC125314682</name>
</gene>
<dbReference type="InterPro" id="IPR032675">
    <property type="entry name" value="LRR_dom_sf"/>
</dbReference>
<dbReference type="InterPro" id="IPR027417">
    <property type="entry name" value="P-loop_NTPase"/>
</dbReference>
<dbReference type="SUPFAM" id="SSF52200">
    <property type="entry name" value="Toll/Interleukin receptor TIR domain"/>
    <property type="match status" value="1"/>
</dbReference>
<dbReference type="PROSITE" id="PS50104">
    <property type="entry name" value="TIR"/>
    <property type="match status" value="1"/>
</dbReference>
<accession>A0ABM3HA91</accession>
<dbReference type="InterPro" id="IPR036390">
    <property type="entry name" value="WH_DNA-bd_sf"/>
</dbReference>
<dbReference type="Gene3D" id="3.40.50.10140">
    <property type="entry name" value="Toll/interleukin-1 receptor homology (TIR) domain"/>
    <property type="match status" value="1"/>
</dbReference>
<evidence type="ECO:0000313" key="5">
    <source>
        <dbReference type="Proteomes" id="UP000827889"/>
    </source>
</evidence>
<proteinExistence type="predicted"/>
<evidence type="ECO:0000256" key="2">
    <source>
        <dbReference type="ARBA" id="ARBA00022737"/>
    </source>
</evidence>
<dbReference type="PANTHER" id="PTHR11017:SF292">
    <property type="entry name" value="AAA+ ATPASE DOMAIN-CONTAINING PROTEIN"/>
    <property type="match status" value="1"/>
</dbReference>
<dbReference type="SUPFAM" id="SSF52540">
    <property type="entry name" value="P-loop containing nucleoside triphosphate hydrolases"/>
    <property type="match status" value="1"/>
</dbReference>
<protein>
    <submittedName>
        <fullName evidence="6">TMV resistance protein N-like</fullName>
    </submittedName>
</protein>
<keyword evidence="2" id="KW-0677">Repeat</keyword>